<evidence type="ECO:0000313" key="3">
    <source>
        <dbReference type="Proteomes" id="UP000199236"/>
    </source>
</evidence>
<dbReference type="Proteomes" id="UP000199236">
    <property type="component" value="Unassembled WGS sequence"/>
</dbReference>
<accession>A0A1I5MZD8</accession>
<dbReference type="InterPro" id="IPR000182">
    <property type="entry name" value="GNAT_dom"/>
</dbReference>
<evidence type="ECO:0000259" key="1">
    <source>
        <dbReference type="PROSITE" id="PS51186"/>
    </source>
</evidence>
<dbReference type="SUPFAM" id="SSF55729">
    <property type="entry name" value="Acyl-CoA N-acyltransferases (Nat)"/>
    <property type="match status" value="1"/>
</dbReference>
<dbReference type="OrthoDB" id="9797178at2"/>
<proteinExistence type="predicted"/>
<keyword evidence="2" id="KW-0808">Transferase</keyword>
<dbReference type="AlphaFoldDB" id="A0A1I5MZD8"/>
<evidence type="ECO:0000313" key="2">
    <source>
        <dbReference type="EMBL" id="SFP14840.1"/>
    </source>
</evidence>
<dbReference type="Pfam" id="PF13508">
    <property type="entry name" value="Acetyltransf_7"/>
    <property type="match status" value="1"/>
</dbReference>
<dbReference type="PROSITE" id="PS51186">
    <property type="entry name" value="GNAT"/>
    <property type="match status" value="1"/>
</dbReference>
<protein>
    <submittedName>
        <fullName evidence="2">Putative acetyltransferase</fullName>
    </submittedName>
</protein>
<dbReference type="Gene3D" id="3.40.630.30">
    <property type="match status" value="1"/>
</dbReference>
<keyword evidence="3" id="KW-1185">Reference proteome</keyword>
<dbReference type="STRING" id="655353.SAMN04488056_12426"/>
<feature type="domain" description="N-acetyltransferase" evidence="1">
    <location>
        <begin position="1"/>
        <end position="149"/>
    </location>
</feature>
<sequence length="179" mass="18744">MDFSVNADGANEQIVNLFSATFTASEGADEGDLIGTLVSNLLGSTQPHDIYVFTAIDDGEIVGGAIFTRLLYADDARSVYILSPMAVATNRQGEGVGQALLNHALAVLRDDGVAVAITYGDPTFYGKVGFLPLDEDTAASPLPLSVPVGWVGQSLTDKPLLPLKGKCTCVSALNDPAIW</sequence>
<dbReference type="CDD" id="cd04301">
    <property type="entry name" value="NAT_SF"/>
    <property type="match status" value="1"/>
</dbReference>
<dbReference type="GO" id="GO:0016747">
    <property type="term" value="F:acyltransferase activity, transferring groups other than amino-acyl groups"/>
    <property type="evidence" value="ECO:0007669"/>
    <property type="project" value="InterPro"/>
</dbReference>
<dbReference type="InterPro" id="IPR016181">
    <property type="entry name" value="Acyl_CoA_acyltransferase"/>
</dbReference>
<dbReference type="EMBL" id="FOVR01000024">
    <property type="protein sequence ID" value="SFP14840.1"/>
    <property type="molecule type" value="Genomic_DNA"/>
</dbReference>
<reference evidence="2 3" key="1">
    <citation type="submission" date="2016-10" db="EMBL/GenBank/DDBJ databases">
        <authorList>
            <person name="de Groot N.N."/>
        </authorList>
    </citation>
    <scope>NUCLEOTIDE SEQUENCE [LARGE SCALE GENOMIC DNA]</scope>
    <source>
        <strain evidence="2 3">CGMCC 1.9157</strain>
    </source>
</reference>
<dbReference type="RefSeq" id="WP_090075645.1">
    <property type="nucleotide sequence ID" value="NZ_FOVR01000024.1"/>
</dbReference>
<organism evidence="2 3">
    <name type="scientific">Cohaesibacter marisflavi</name>
    <dbReference type="NCBI Taxonomy" id="655353"/>
    <lineage>
        <taxon>Bacteria</taxon>
        <taxon>Pseudomonadati</taxon>
        <taxon>Pseudomonadota</taxon>
        <taxon>Alphaproteobacteria</taxon>
        <taxon>Hyphomicrobiales</taxon>
        <taxon>Cohaesibacteraceae</taxon>
    </lineage>
</organism>
<name>A0A1I5MZD8_9HYPH</name>
<gene>
    <name evidence="2" type="ORF">SAMN04488056_12426</name>
</gene>